<organism evidence="1">
    <name type="scientific">Bacteroides intestinalis</name>
    <dbReference type="NCBI Taxonomy" id="329854"/>
    <lineage>
        <taxon>Bacteria</taxon>
        <taxon>Pseudomonadati</taxon>
        <taxon>Bacteroidota</taxon>
        <taxon>Bacteroidia</taxon>
        <taxon>Bacteroidales</taxon>
        <taxon>Bacteroidaceae</taxon>
        <taxon>Bacteroides</taxon>
    </lineage>
</organism>
<evidence type="ECO:0000313" key="1">
    <source>
        <dbReference type="EMBL" id="KXT44349.1"/>
    </source>
</evidence>
<sequence length="44" mass="5024">MRKINQIVVHCSATRCDRPYTEADLTADHLQRGFSEAGIIIMYV</sequence>
<dbReference type="EMBL" id="LTDF01000150">
    <property type="protein sequence ID" value="KXT44349.1"/>
    <property type="molecule type" value="Genomic_DNA"/>
</dbReference>
<dbReference type="AlphaFoldDB" id="A0A139KYT2"/>
<evidence type="ECO:0008006" key="3">
    <source>
        <dbReference type="Google" id="ProtNLM"/>
    </source>
</evidence>
<name>A0A139KYT2_9BACE</name>
<accession>A0A139KYT2</accession>
<protein>
    <recommendedName>
        <fullName evidence="3">N-acetylmuramoyl-L-alanine amidase</fullName>
    </recommendedName>
</protein>
<dbReference type="Proteomes" id="UP000070319">
    <property type="component" value="Unassembled WGS sequence"/>
</dbReference>
<reference evidence="1 2" key="1">
    <citation type="submission" date="2016-02" db="EMBL/GenBank/DDBJ databases">
        <authorList>
            <person name="Wen L."/>
            <person name="He K."/>
            <person name="Yang H."/>
        </authorList>
    </citation>
    <scope>NUCLEOTIDE SEQUENCE [LARGE SCALE GENOMIC DNA]</scope>
    <source>
        <strain evidence="1 2">KLE1704</strain>
    </source>
</reference>
<comment type="caution">
    <text evidence="1">The sequence shown here is derived from an EMBL/GenBank/DDBJ whole genome shotgun (WGS) entry which is preliminary data.</text>
</comment>
<proteinExistence type="predicted"/>
<dbReference type="PATRIC" id="fig|329854.7.peg.3956"/>
<evidence type="ECO:0000313" key="2">
    <source>
        <dbReference type="Proteomes" id="UP000070319"/>
    </source>
</evidence>
<gene>
    <name evidence="1" type="ORF">HMPREF2531_03887</name>
</gene>